<feature type="transmembrane region" description="Helical" evidence="2">
    <location>
        <begin position="86"/>
        <end position="108"/>
    </location>
</feature>
<feature type="transmembrane region" description="Helical" evidence="2">
    <location>
        <begin position="120"/>
        <end position="139"/>
    </location>
</feature>
<evidence type="ECO:0000256" key="2">
    <source>
        <dbReference type="SAM" id="Phobius"/>
    </source>
</evidence>
<dbReference type="AlphaFoldDB" id="M1JJG5"/>
<evidence type="ECO:0000313" key="3">
    <source>
        <dbReference type="EMBL" id="AGE95579.1"/>
    </source>
</evidence>
<dbReference type="InterPro" id="IPR019081">
    <property type="entry name" value="UPF0328"/>
</dbReference>
<feature type="transmembrane region" description="Helical" evidence="2">
    <location>
        <begin position="23"/>
        <end position="40"/>
    </location>
</feature>
<reference evidence="3" key="1">
    <citation type="journal article" date="2013" name="Eukaryot. Cell">
        <title>Extremely Reduced Levels of Heterozygosity in the Vertebrate Pathogen Encephalitozoon cuniculi.</title>
        <authorList>
            <person name="Selman M."/>
            <person name="Sak B."/>
            <person name="Kvac M."/>
            <person name="Farinelli L."/>
            <person name="Weiss L.M."/>
            <person name="Corradi N."/>
        </authorList>
    </citation>
    <scope>NUCLEOTIDE SEQUENCE</scope>
</reference>
<keyword evidence="2" id="KW-0812">Transmembrane</keyword>
<gene>
    <name evidence="3" type="ORF">ECU02_0090</name>
</gene>
<evidence type="ECO:0000256" key="1">
    <source>
        <dbReference type="ARBA" id="ARBA00010346"/>
    </source>
</evidence>
<sequence>MAVTQGIDAHTINQQHRIVIRNFSSFVSLIFTFFACYTFSEHDFKEDLFFRFIVLLPSFSYLILQYLIFFHTTWKGYCKTESTLRNILHSTLIVLLLAFVIINIFSSITFVTDKWNSEDLFFYSIILPSFFIPPTYLLSTSCDFITTSFTATGINILVDLMILLSYLTFLLLLLFLEKAEYRPYFILASFVLILVKSLKEIYLPSRESSSPAASWRVIIFALVFTLAVITHSLSAYVSISTLARYFRLSATGEVLSIS</sequence>
<dbReference type="VEuPathDB" id="MicrosporidiaDB:M970_020020"/>
<keyword evidence="2" id="KW-1133">Transmembrane helix</keyword>
<dbReference type="VEuPathDB" id="MicrosporidiaDB:ECU02_0090"/>
<proteinExistence type="inferred from homology"/>
<protein>
    <submittedName>
        <fullName evidence="3">Uncharacterized protein</fullName>
    </submittedName>
</protein>
<dbReference type="VEuPathDB" id="MicrosporidiaDB:AEWR_020020"/>
<keyword evidence="2" id="KW-0472">Membrane</keyword>
<organism evidence="3">
    <name type="scientific">Encephalitozoon cuniculi</name>
    <name type="common">Microsporidian parasite</name>
    <dbReference type="NCBI Taxonomy" id="6035"/>
    <lineage>
        <taxon>Eukaryota</taxon>
        <taxon>Fungi</taxon>
        <taxon>Fungi incertae sedis</taxon>
        <taxon>Microsporidia</taxon>
        <taxon>Unikaryonidae</taxon>
        <taxon>Encephalitozoon</taxon>
    </lineage>
</organism>
<feature type="transmembrane region" description="Helical" evidence="2">
    <location>
        <begin position="52"/>
        <end position="74"/>
    </location>
</feature>
<name>M1JJG5_ENCCN</name>
<accession>M1JJG5</accession>
<dbReference type="VEuPathDB" id="MicrosporidiaDB:AEWQ_020010"/>
<dbReference type="Pfam" id="PF09591">
    <property type="entry name" value="DUF2463"/>
    <property type="match status" value="1"/>
</dbReference>
<feature type="transmembrane region" description="Helical" evidence="2">
    <location>
        <begin position="218"/>
        <end position="239"/>
    </location>
</feature>
<dbReference type="VEuPathDB" id="MicrosporidiaDB:AEWD_020040"/>
<dbReference type="EMBL" id="KC513608">
    <property type="protein sequence ID" value="AGE95579.1"/>
    <property type="molecule type" value="Genomic_DNA"/>
</dbReference>
<feature type="transmembrane region" description="Helical" evidence="2">
    <location>
        <begin position="151"/>
        <end position="175"/>
    </location>
</feature>
<comment type="similarity">
    <text evidence="1">Belongs to the UPF0328 family.</text>
</comment>